<organism evidence="12 13">
    <name type="scientific">Paenibacillus solisilvae</name>
    <dbReference type="NCBI Taxonomy" id="2486751"/>
    <lineage>
        <taxon>Bacteria</taxon>
        <taxon>Bacillati</taxon>
        <taxon>Bacillota</taxon>
        <taxon>Bacilli</taxon>
        <taxon>Bacillales</taxon>
        <taxon>Paenibacillaceae</taxon>
        <taxon>Paenibacillus</taxon>
    </lineage>
</organism>
<protein>
    <submittedName>
        <fullName evidence="12">DUF3744 domain-containing protein</fullName>
    </submittedName>
</protein>
<dbReference type="Pfam" id="PF00005">
    <property type="entry name" value="ABC_tran"/>
    <property type="match status" value="2"/>
</dbReference>
<dbReference type="CDD" id="cd03225">
    <property type="entry name" value="ABC_cobalt_CbiO_domain1"/>
    <property type="match status" value="2"/>
</dbReference>
<gene>
    <name evidence="12" type="ORF">ACFPYJ_13260</name>
</gene>
<dbReference type="InterPro" id="IPR022216">
    <property type="entry name" value="ABC_Co_transporter"/>
</dbReference>
<evidence type="ECO:0000256" key="7">
    <source>
        <dbReference type="ARBA" id="ARBA00022840"/>
    </source>
</evidence>
<keyword evidence="3" id="KW-0813">Transport</keyword>
<keyword evidence="4" id="KW-1003">Cell membrane</keyword>
<evidence type="ECO:0000256" key="9">
    <source>
        <dbReference type="ARBA" id="ARBA00023136"/>
    </source>
</evidence>
<name>A0ABW0VYG9_9BACL</name>
<evidence type="ECO:0000313" key="13">
    <source>
        <dbReference type="Proteomes" id="UP001596047"/>
    </source>
</evidence>
<keyword evidence="13" id="KW-1185">Reference proteome</keyword>
<comment type="subcellular location">
    <subcellularLocation>
        <location evidence="1">Cell membrane</location>
        <topology evidence="1">Peripheral membrane protein</topology>
    </subcellularLocation>
</comment>
<feature type="domain" description="ABC transporter" evidence="11">
    <location>
        <begin position="5"/>
        <end position="246"/>
    </location>
</feature>
<keyword evidence="5" id="KW-0677">Repeat</keyword>
<reference evidence="13" key="1">
    <citation type="journal article" date="2019" name="Int. J. Syst. Evol. Microbiol.">
        <title>The Global Catalogue of Microorganisms (GCM) 10K type strain sequencing project: providing services to taxonomists for standard genome sequencing and annotation.</title>
        <authorList>
            <consortium name="The Broad Institute Genomics Platform"/>
            <consortium name="The Broad Institute Genome Sequencing Center for Infectious Disease"/>
            <person name="Wu L."/>
            <person name="Ma J."/>
        </authorList>
    </citation>
    <scope>NUCLEOTIDE SEQUENCE [LARGE SCALE GENOMIC DNA]</scope>
    <source>
        <strain evidence="13">CGMCC 1.3240</strain>
    </source>
</reference>
<evidence type="ECO:0000259" key="11">
    <source>
        <dbReference type="PROSITE" id="PS50893"/>
    </source>
</evidence>
<dbReference type="Pfam" id="PF12558">
    <property type="entry name" value="DUF3744"/>
    <property type="match status" value="1"/>
</dbReference>
<dbReference type="PROSITE" id="PS00211">
    <property type="entry name" value="ABC_TRANSPORTER_1"/>
    <property type="match status" value="2"/>
</dbReference>
<evidence type="ECO:0000313" key="12">
    <source>
        <dbReference type="EMBL" id="MFC5650072.1"/>
    </source>
</evidence>
<dbReference type="InterPro" id="IPR017871">
    <property type="entry name" value="ABC_transporter-like_CS"/>
</dbReference>
<evidence type="ECO:0000256" key="4">
    <source>
        <dbReference type="ARBA" id="ARBA00022475"/>
    </source>
</evidence>
<keyword evidence="8" id="KW-1278">Translocase</keyword>
<evidence type="ECO:0000256" key="2">
    <source>
        <dbReference type="ARBA" id="ARBA00005417"/>
    </source>
</evidence>
<proteinExistence type="inferred from homology"/>
<dbReference type="EMBL" id="JBHSOW010000044">
    <property type="protein sequence ID" value="MFC5650072.1"/>
    <property type="molecule type" value="Genomic_DNA"/>
</dbReference>
<dbReference type="InterPro" id="IPR003439">
    <property type="entry name" value="ABC_transporter-like_ATP-bd"/>
</dbReference>
<evidence type="ECO:0000256" key="8">
    <source>
        <dbReference type="ARBA" id="ARBA00022967"/>
    </source>
</evidence>
<dbReference type="PANTHER" id="PTHR43553">
    <property type="entry name" value="HEAVY METAL TRANSPORTER"/>
    <property type="match status" value="1"/>
</dbReference>
<dbReference type="InterPro" id="IPR050095">
    <property type="entry name" value="ECF_ABC_transporter_ATP-bd"/>
</dbReference>
<evidence type="ECO:0000256" key="5">
    <source>
        <dbReference type="ARBA" id="ARBA00022737"/>
    </source>
</evidence>
<keyword evidence="9" id="KW-0472">Membrane</keyword>
<comment type="caution">
    <text evidence="12">The sequence shown here is derived from an EMBL/GenBank/DDBJ whole genome shotgun (WGS) entry which is preliminary data.</text>
</comment>
<evidence type="ECO:0000256" key="1">
    <source>
        <dbReference type="ARBA" id="ARBA00004202"/>
    </source>
</evidence>
<evidence type="ECO:0000256" key="3">
    <source>
        <dbReference type="ARBA" id="ARBA00022448"/>
    </source>
</evidence>
<keyword evidence="7" id="KW-0067">ATP-binding</keyword>
<dbReference type="Proteomes" id="UP001596047">
    <property type="component" value="Unassembled WGS sequence"/>
</dbReference>
<dbReference type="InterPro" id="IPR027417">
    <property type="entry name" value="P-loop_NTPase"/>
</dbReference>
<feature type="domain" description="ABC transporter" evidence="11">
    <location>
        <begin position="311"/>
        <end position="544"/>
    </location>
</feature>
<dbReference type="RefSeq" id="WP_379188624.1">
    <property type="nucleotide sequence ID" value="NZ_JBHSOW010000044.1"/>
</dbReference>
<dbReference type="SMART" id="SM00382">
    <property type="entry name" value="AAA"/>
    <property type="match status" value="2"/>
</dbReference>
<dbReference type="PROSITE" id="PS50893">
    <property type="entry name" value="ABC_TRANSPORTER_2"/>
    <property type="match status" value="2"/>
</dbReference>
<dbReference type="NCBIfam" id="NF010167">
    <property type="entry name" value="PRK13648.1"/>
    <property type="match status" value="2"/>
</dbReference>
<dbReference type="InterPro" id="IPR015856">
    <property type="entry name" value="ABC_transpr_CbiO/EcfA_su"/>
</dbReference>
<dbReference type="InterPro" id="IPR003593">
    <property type="entry name" value="AAA+_ATPase"/>
</dbReference>
<dbReference type="PANTHER" id="PTHR43553:SF26">
    <property type="entry name" value="ABC TRANSPORTER ATP-BINDING PROTEIN BC_2655-RELATED"/>
    <property type="match status" value="1"/>
</dbReference>
<evidence type="ECO:0000256" key="6">
    <source>
        <dbReference type="ARBA" id="ARBA00022741"/>
    </source>
</evidence>
<evidence type="ECO:0000256" key="10">
    <source>
        <dbReference type="ARBA" id="ARBA00025157"/>
    </source>
</evidence>
<comment type="function">
    <text evidence="10">Probably part of an ABC transporter complex. Responsible for energy coupling to the transport system.</text>
</comment>
<comment type="similarity">
    <text evidence="2">Belongs to the ABC transporter superfamily.</text>
</comment>
<accession>A0ABW0VYG9</accession>
<sequence length="581" mass="63633">MKPIISIQDVTYTYPRVKHPTIRQINLDIYPGEKILIAGPSGSGKSTLARCINGLIPHSYKGELQGAVMIDGKPITEMPIVEISEKVGTILQDPEGQFIGLSVAEDVAFGLENREVPQREMEVQVKAALERVGMVQYMDGSPQELSGGEKQKVALAGILTIDPEVLLLDEPLANLDPVSGLQMMELMERIHKQAGKTVIIVEHRIEDVIAYGVDRIVLMVDGAIVADLPAAQMLSSGLLKEAGIRHPLYLEALHQVGCSYTADDLPLRVDEVDVEETAPIVSRWLSNGENEASIEAASGHDRNTDETLPIISFHGVHFGYEPHVQVLSEVSFAIQPGERVALLGHNGAGKSTLSQLMLGMYQPTKGSIAINGKNASGMNIAERGRQIGYVMQNPNHMLSQDTVLAEILLGPKHSGFSQEEIGRSVDHALAICDLAGYRNWPISALSHGQKKRLTIASVLAMNPKLLLLDEPTAGQDYRHYREMMAFIDGLSKQGIALVMVTHDMHLAMEYTDRALVLSKGRIVADTSTMALLANEDRLTGSQLRPSSLYELGKRLALKQPDRLIRRYIAEERKGSAQYEEA</sequence>
<dbReference type="Gene3D" id="3.40.50.300">
    <property type="entry name" value="P-loop containing nucleotide triphosphate hydrolases"/>
    <property type="match status" value="2"/>
</dbReference>
<dbReference type="SUPFAM" id="SSF52540">
    <property type="entry name" value="P-loop containing nucleoside triphosphate hydrolases"/>
    <property type="match status" value="2"/>
</dbReference>
<keyword evidence="6" id="KW-0547">Nucleotide-binding</keyword>